<name>A0A699YNK1_HAELA</name>
<dbReference type="InterPro" id="IPR036770">
    <property type="entry name" value="Ankyrin_rpt-contain_sf"/>
</dbReference>
<evidence type="ECO:0000313" key="4">
    <source>
        <dbReference type="EMBL" id="GFH08486.1"/>
    </source>
</evidence>
<evidence type="ECO:0000313" key="5">
    <source>
        <dbReference type="Proteomes" id="UP000485058"/>
    </source>
</evidence>
<feature type="non-terminal residue" evidence="4">
    <location>
        <position position="1"/>
    </location>
</feature>
<feature type="repeat" description="ANK" evidence="3">
    <location>
        <begin position="153"/>
        <end position="185"/>
    </location>
</feature>
<reference evidence="4 5" key="1">
    <citation type="submission" date="2020-02" db="EMBL/GenBank/DDBJ databases">
        <title>Draft genome sequence of Haematococcus lacustris strain NIES-144.</title>
        <authorList>
            <person name="Morimoto D."/>
            <person name="Nakagawa S."/>
            <person name="Yoshida T."/>
            <person name="Sawayama S."/>
        </authorList>
    </citation>
    <scope>NUCLEOTIDE SEQUENCE [LARGE SCALE GENOMIC DNA]</scope>
    <source>
        <strain evidence="4 5">NIES-144</strain>
    </source>
</reference>
<dbReference type="Proteomes" id="UP000485058">
    <property type="component" value="Unassembled WGS sequence"/>
</dbReference>
<keyword evidence="1" id="KW-0677">Repeat</keyword>
<dbReference type="PROSITE" id="PS50088">
    <property type="entry name" value="ANK_REPEAT"/>
    <property type="match status" value="2"/>
</dbReference>
<keyword evidence="2 3" id="KW-0040">ANK repeat</keyword>
<dbReference type="GO" id="GO:0006508">
    <property type="term" value="P:proteolysis"/>
    <property type="evidence" value="ECO:0007669"/>
    <property type="project" value="InterPro"/>
</dbReference>
<evidence type="ECO:0000256" key="3">
    <source>
        <dbReference type="PROSITE-ProRule" id="PRU00023"/>
    </source>
</evidence>
<dbReference type="Gene3D" id="1.25.40.20">
    <property type="entry name" value="Ankyrin repeat-containing domain"/>
    <property type="match status" value="2"/>
</dbReference>
<sequence length="252" mass="26614">QGAAGGGGSGPANPAAAAAAFDPSQYMQAMSGMFQNKGFMEMAEKLGQSIIQQDPGMAQMMKTMQDPEYRTKVESALKGMKEDPELKPMLEELETAGPMAMMKTQKCLPSLGKPWMSRFCPTLAQCLALLAGDVDLLKKLLSEGAAVDDGDEEGRTALHFAAGYGEHACVTVLLEHKASLNAVDNNKNTPLHYAAGYGQAESCKMLLDSGADKSALNADGKTALEVAQLNEQEDVVAVLSGTVQPKEVKAEA</sequence>
<feature type="repeat" description="ANK" evidence="3">
    <location>
        <begin position="186"/>
        <end position="218"/>
    </location>
</feature>
<dbReference type="SUPFAM" id="SSF48403">
    <property type="entry name" value="Ankyrin repeat"/>
    <property type="match status" value="1"/>
</dbReference>
<keyword evidence="5" id="KW-1185">Reference proteome</keyword>
<comment type="caution">
    <text evidence="4">The sequence shown here is derived from an EMBL/GenBank/DDBJ whole genome shotgun (WGS) entry which is preliminary data.</text>
</comment>
<organism evidence="4 5">
    <name type="scientific">Haematococcus lacustris</name>
    <name type="common">Green alga</name>
    <name type="synonym">Haematococcus pluvialis</name>
    <dbReference type="NCBI Taxonomy" id="44745"/>
    <lineage>
        <taxon>Eukaryota</taxon>
        <taxon>Viridiplantae</taxon>
        <taxon>Chlorophyta</taxon>
        <taxon>core chlorophytes</taxon>
        <taxon>Chlorophyceae</taxon>
        <taxon>CS clade</taxon>
        <taxon>Chlamydomonadales</taxon>
        <taxon>Haematococcaceae</taxon>
        <taxon>Haematococcus</taxon>
    </lineage>
</organism>
<dbReference type="InterPro" id="IPR001969">
    <property type="entry name" value="Aspartic_peptidase_AS"/>
</dbReference>
<protein>
    <submittedName>
        <fullName evidence="4">Uncharacterized protein</fullName>
    </submittedName>
</protein>
<dbReference type="PANTHER" id="PTHR24203">
    <property type="entry name" value="ANKYRIN REPEAT FAMILY PROTEIN"/>
    <property type="match status" value="1"/>
</dbReference>
<dbReference type="SMART" id="SM00248">
    <property type="entry name" value="ANK"/>
    <property type="match status" value="3"/>
</dbReference>
<dbReference type="GO" id="GO:0004190">
    <property type="term" value="F:aspartic-type endopeptidase activity"/>
    <property type="evidence" value="ECO:0007669"/>
    <property type="project" value="InterPro"/>
</dbReference>
<dbReference type="PANTHER" id="PTHR24203:SF45">
    <property type="entry name" value="ANKYRIN REPEAT DOMAIN 6"/>
    <property type="match status" value="1"/>
</dbReference>
<evidence type="ECO:0000256" key="2">
    <source>
        <dbReference type="ARBA" id="ARBA00023043"/>
    </source>
</evidence>
<dbReference type="PROSITE" id="PS00141">
    <property type="entry name" value="ASP_PROTEASE"/>
    <property type="match status" value="1"/>
</dbReference>
<dbReference type="Pfam" id="PF12796">
    <property type="entry name" value="Ank_2"/>
    <property type="match status" value="1"/>
</dbReference>
<gene>
    <name evidence="4" type="ORF">HaLaN_03458</name>
</gene>
<accession>A0A699YNK1</accession>
<evidence type="ECO:0000256" key="1">
    <source>
        <dbReference type="ARBA" id="ARBA00022737"/>
    </source>
</evidence>
<dbReference type="InterPro" id="IPR002110">
    <property type="entry name" value="Ankyrin_rpt"/>
</dbReference>
<dbReference type="AlphaFoldDB" id="A0A699YNK1"/>
<dbReference type="PROSITE" id="PS50297">
    <property type="entry name" value="ANK_REP_REGION"/>
    <property type="match status" value="2"/>
</dbReference>
<dbReference type="EMBL" id="BLLF01000164">
    <property type="protein sequence ID" value="GFH08486.1"/>
    <property type="molecule type" value="Genomic_DNA"/>
</dbReference>
<proteinExistence type="predicted"/>